<organism evidence="2 3">
    <name type="scientific">Fibrella aquatilis</name>
    <dbReference type="NCBI Taxonomy" id="2817059"/>
    <lineage>
        <taxon>Bacteria</taxon>
        <taxon>Pseudomonadati</taxon>
        <taxon>Bacteroidota</taxon>
        <taxon>Cytophagia</taxon>
        <taxon>Cytophagales</taxon>
        <taxon>Spirosomataceae</taxon>
        <taxon>Fibrella</taxon>
    </lineage>
</organism>
<accession>A0A939G9V5</accession>
<dbReference type="Pfam" id="PF05685">
    <property type="entry name" value="Uma2"/>
    <property type="match status" value="1"/>
</dbReference>
<dbReference type="SUPFAM" id="SSF52980">
    <property type="entry name" value="Restriction endonuclease-like"/>
    <property type="match status" value="1"/>
</dbReference>
<dbReference type="GO" id="GO:0004519">
    <property type="term" value="F:endonuclease activity"/>
    <property type="evidence" value="ECO:0007669"/>
    <property type="project" value="UniProtKB-KW"/>
</dbReference>
<protein>
    <submittedName>
        <fullName evidence="2">Uma2 family endonuclease</fullName>
    </submittedName>
</protein>
<evidence type="ECO:0000313" key="3">
    <source>
        <dbReference type="Proteomes" id="UP000664795"/>
    </source>
</evidence>
<evidence type="ECO:0000313" key="2">
    <source>
        <dbReference type="EMBL" id="MBO0933665.1"/>
    </source>
</evidence>
<keyword evidence="3" id="KW-1185">Reference proteome</keyword>
<dbReference type="PANTHER" id="PTHR36558:SF1">
    <property type="entry name" value="RESTRICTION ENDONUCLEASE DOMAIN-CONTAINING PROTEIN-RELATED"/>
    <property type="match status" value="1"/>
</dbReference>
<comment type="caution">
    <text evidence="2">The sequence shown here is derived from an EMBL/GenBank/DDBJ whole genome shotgun (WGS) entry which is preliminary data.</text>
</comment>
<dbReference type="InterPro" id="IPR008538">
    <property type="entry name" value="Uma2"/>
</dbReference>
<reference evidence="2 3" key="1">
    <citation type="submission" date="2021-03" db="EMBL/GenBank/DDBJ databases">
        <title>Fibrella sp. HMF5036 genome sequencing and assembly.</title>
        <authorList>
            <person name="Kang H."/>
            <person name="Kim H."/>
            <person name="Bae S."/>
            <person name="Joh K."/>
        </authorList>
    </citation>
    <scope>NUCLEOTIDE SEQUENCE [LARGE SCALE GENOMIC DNA]</scope>
    <source>
        <strain evidence="2 3">HMF5036</strain>
    </source>
</reference>
<dbReference type="RefSeq" id="WP_207337623.1">
    <property type="nucleotide sequence ID" value="NZ_JAFMYU010000021.1"/>
</dbReference>
<dbReference type="Gene3D" id="3.90.1570.10">
    <property type="entry name" value="tt1808, chain A"/>
    <property type="match status" value="1"/>
</dbReference>
<evidence type="ECO:0000259" key="1">
    <source>
        <dbReference type="Pfam" id="PF05685"/>
    </source>
</evidence>
<keyword evidence="2" id="KW-0540">Nuclease</keyword>
<gene>
    <name evidence="2" type="ORF">J2I48_21840</name>
</gene>
<dbReference type="Proteomes" id="UP000664795">
    <property type="component" value="Unassembled WGS sequence"/>
</dbReference>
<dbReference type="InterPro" id="IPR012296">
    <property type="entry name" value="Nuclease_put_TT1808"/>
</dbReference>
<proteinExistence type="predicted"/>
<name>A0A939G9V5_9BACT</name>
<feature type="domain" description="Putative restriction endonuclease" evidence="1">
    <location>
        <begin position="30"/>
        <end position="197"/>
    </location>
</feature>
<keyword evidence="2" id="KW-0255">Endonuclease</keyword>
<dbReference type="PANTHER" id="PTHR36558">
    <property type="entry name" value="GLR1098 PROTEIN"/>
    <property type="match status" value="1"/>
</dbReference>
<sequence length="213" mass="23606">MTTLALLPQLPLTLTERSLAPEVIRAAATFEEYLAFAEQCEYNVEYINGEIISMSQASLPHELLVGRIIYTLINLFDNDDQLTVFSSNIKLFIEATGDSVNADVTMVQGAPDYLRLPSGNLSTATVKNPVLIVEVLSGSTMAFDLGDKLDIYKQIPSLQQVLFVSQHKPWVSSYARTPNPTEWLNTSVHALTESITVLDNTVALADLYKKFTF</sequence>
<dbReference type="InterPro" id="IPR011335">
    <property type="entry name" value="Restrct_endonuc-II-like"/>
</dbReference>
<dbReference type="CDD" id="cd06260">
    <property type="entry name" value="DUF820-like"/>
    <property type="match status" value="1"/>
</dbReference>
<dbReference type="EMBL" id="JAFMYU010000021">
    <property type="protein sequence ID" value="MBO0933665.1"/>
    <property type="molecule type" value="Genomic_DNA"/>
</dbReference>
<keyword evidence="2" id="KW-0378">Hydrolase</keyword>
<dbReference type="AlphaFoldDB" id="A0A939G9V5"/>